<keyword evidence="13 14" id="KW-0998">Cell outer membrane</keyword>
<evidence type="ECO:0000313" key="19">
    <source>
        <dbReference type="EMBL" id="OUY07690.1"/>
    </source>
</evidence>
<dbReference type="PANTHER" id="PTHR32552:SF74">
    <property type="entry name" value="HYDROXAMATE SIDEROPHORE RECEPTOR FHUE"/>
    <property type="match status" value="1"/>
</dbReference>
<dbReference type="InterPro" id="IPR039426">
    <property type="entry name" value="TonB-dep_rcpt-like"/>
</dbReference>
<dbReference type="PANTHER" id="PTHR32552">
    <property type="entry name" value="FERRICHROME IRON RECEPTOR-RELATED"/>
    <property type="match status" value="1"/>
</dbReference>
<evidence type="ECO:0000256" key="10">
    <source>
        <dbReference type="ARBA" id="ARBA00023077"/>
    </source>
</evidence>
<keyword evidence="11 14" id="KW-0472">Membrane</keyword>
<dbReference type="GO" id="GO:0015891">
    <property type="term" value="P:siderophore transport"/>
    <property type="evidence" value="ECO:0007669"/>
    <property type="project" value="InterPro"/>
</dbReference>
<name>A0A1Z9YZQ7_9GAMM</name>
<dbReference type="GO" id="GO:0015344">
    <property type="term" value="F:siderophore uptake transmembrane transporter activity"/>
    <property type="evidence" value="ECO:0007669"/>
    <property type="project" value="TreeGrafter"/>
</dbReference>
<dbReference type="Proteomes" id="UP000196536">
    <property type="component" value="Unassembled WGS sequence"/>
</dbReference>
<proteinExistence type="inferred from homology"/>
<dbReference type="PROSITE" id="PS52016">
    <property type="entry name" value="TONB_DEPENDENT_REC_3"/>
    <property type="match status" value="1"/>
</dbReference>
<dbReference type="FunFam" id="2.170.130.10:FF:000010">
    <property type="entry name" value="Ferripyoverdine receptor"/>
    <property type="match status" value="1"/>
</dbReference>
<keyword evidence="12 19" id="KW-0675">Receptor</keyword>
<dbReference type="SUPFAM" id="SSF56935">
    <property type="entry name" value="Porins"/>
    <property type="match status" value="1"/>
</dbReference>
<keyword evidence="3 14" id="KW-0813">Transport</keyword>
<keyword evidence="7 16" id="KW-0732">Signal</keyword>
<keyword evidence="20" id="KW-1185">Reference proteome</keyword>
<evidence type="ECO:0000256" key="6">
    <source>
        <dbReference type="ARBA" id="ARBA00022692"/>
    </source>
</evidence>
<dbReference type="Gene3D" id="2.170.130.10">
    <property type="entry name" value="TonB-dependent receptor, plug domain"/>
    <property type="match status" value="1"/>
</dbReference>
<evidence type="ECO:0000259" key="18">
    <source>
        <dbReference type="Pfam" id="PF07715"/>
    </source>
</evidence>
<evidence type="ECO:0000256" key="1">
    <source>
        <dbReference type="ARBA" id="ARBA00004571"/>
    </source>
</evidence>
<evidence type="ECO:0000256" key="13">
    <source>
        <dbReference type="ARBA" id="ARBA00023237"/>
    </source>
</evidence>
<dbReference type="InterPro" id="IPR010105">
    <property type="entry name" value="TonB_sidphr_rcpt"/>
</dbReference>
<evidence type="ECO:0000256" key="14">
    <source>
        <dbReference type="PROSITE-ProRule" id="PRU01360"/>
    </source>
</evidence>
<evidence type="ECO:0000256" key="9">
    <source>
        <dbReference type="ARBA" id="ARBA00023065"/>
    </source>
</evidence>
<evidence type="ECO:0000256" key="3">
    <source>
        <dbReference type="ARBA" id="ARBA00022448"/>
    </source>
</evidence>
<dbReference type="PROSITE" id="PS51257">
    <property type="entry name" value="PROKAR_LIPOPROTEIN"/>
    <property type="match status" value="1"/>
</dbReference>
<dbReference type="Pfam" id="PF07715">
    <property type="entry name" value="Plug"/>
    <property type="match status" value="1"/>
</dbReference>
<comment type="caution">
    <text evidence="19">The sequence shown here is derived from an EMBL/GenBank/DDBJ whole genome shotgun (WGS) entry which is preliminary data.</text>
</comment>
<keyword evidence="6 14" id="KW-0812">Transmembrane</keyword>
<evidence type="ECO:0000256" key="11">
    <source>
        <dbReference type="ARBA" id="ARBA00023136"/>
    </source>
</evidence>
<evidence type="ECO:0000256" key="16">
    <source>
        <dbReference type="SAM" id="SignalP"/>
    </source>
</evidence>
<reference evidence="19 20" key="1">
    <citation type="submission" date="2017-05" db="EMBL/GenBank/DDBJ databases">
        <title>Acinetobacter populi ANC 5415 (= PBJ7), whole genome shotgun sequencing project.</title>
        <authorList>
            <person name="Nemec A."/>
            <person name="Radolfova-Krizova L."/>
        </authorList>
    </citation>
    <scope>NUCLEOTIDE SEQUENCE [LARGE SCALE GENOMIC DNA]</scope>
    <source>
        <strain evidence="19 20">PBJ7</strain>
    </source>
</reference>
<dbReference type="InterPro" id="IPR036942">
    <property type="entry name" value="Beta-barrel_TonB_sf"/>
</dbReference>
<accession>A0A1Z9YZQ7</accession>
<evidence type="ECO:0000259" key="17">
    <source>
        <dbReference type="Pfam" id="PF00593"/>
    </source>
</evidence>
<dbReference type="InterPro" id="IPR000531">
    <property type="entry name" value="Beta-barrel_TonB"/>
</dbReference>
<comment type="similarity">
    <text evidence="2 14 15">Belongs to the TonB-dependent receptor family.</text>
</comment>
<evidence type="ECO:0000256" key="5">
    <source>
        <dbReference type="ARBA" id="ARBA00022496"/>
    </source>
</evidence>
<feature type="domain" description="TonB-dependent receptor plug" evidence="18">
    <location>
        <begin position="70"/>
        <end position="162"/>
    </location>
</feature>
<dbReference type="InterPro" id="IPR012910">
    <property type="entry name" value="Plug_dom"/>
</dbReference>
<dbReference type="AlphaFoldDB" id="A0A1Z9YZQ7"/>
<dbReference type="InterPro" id="IPR037066">
    <property type="entry name" value="Plug_dom_sf"/>
</dbReference>
<keyword evidence="5" id="KW-0410">Iron transport</keyword>
<keyword evidence="10 15" id="KW-0798">TonB box</keyword>
<evidence type="ECO:0000256" key="8">
    <source>
        <dbReference type="ARBA" id="ARBA00023004"/>
    </source>
</evidence>
<dbReference type="OrthoDB" id="8663017at2"/>
<feature type="signal peptide" evidence="16">
    <location>
        <begin position="1"/>
        <end position="29"/>
    </location>
</feature>
<comment type="subcellular location">
    <subcellularLocation>
        <location evidence="1 14">Cell outer membrane</location>
        <topology evidence="1 14">Multi-pass membrane protein</topology>
    </subcellularLocation>
</comment>
<dbReference type="GO" id="GO:0009279">
    <property type="term" value="C:cell outer membrane"/>
    <property type="evidence" value="ECO:0007669"/>
    <property type="project" value="UniProtKB-SubCell"/>
</dbReference>
<dbReference type="EMBL" id="NEXX01000002">
    <property type="protein sequence ID" value="OUY07690.1"/>
    <property type="molecule type" value="Genomic_DNA"/>
</dbReference>
<feature type="chain" id="PRO_5012667922" evidence="16">
    <location>
        <begin position="30"/>
        <end position="709"/>
    </location>
</feature>
<evidence type="ECO:0000313" key="20">
    <source>
        <dbReference type="Proteomes" id="UP000196536"/>
    </source>
</evidence>
<keyword evidence="4 14" id="KW-1134">Transmembrane beta strand</keyword>
<evidence type="ECO:0000256" key="4">
    <source>
        <dbReference type="ARBA" id="ARBA00022452"/>
    </source>
</evidence>
<dbReference type="CDD" id="cd01347">
    <property type="entry name" value="ligand_gated_channel"/>
    <property type="match status" value="1"/>
</dbReference>
<organism evidence="19 20">
    <name type="scientific">Acinetobacter populi</name>
    <dbReference type="NCBI Taxonomy" id="1582270"/>
    <lineage>
        <taxon>Bacteria</taxon>
        <taxon>Pseudomonadati</taxon>
        <taxon>Pseudomonadota</taxon>
        <taxon>Gammaproteobacteria</taxon>
        <taxon>Moraxellales</taxon>
        <taxon>Moraxellaceae</taxon>
        <taxon>Acinetobacter</taxon>
    </lineage>
</organism>
<protein>
    <submittedName>
        <fullName evidence="19">TonB-dependent siderophore receptor</fullName>
    </submittedName>
</protein>
<dbReference type="Pfam" id="PF00593">
    <property type="entry name" value="TonB_dep_Rec_b-barrel"/>
    <property type="match status" value="1"/>
</dbReference>
<sequence length="709" mass="79035">MPTPRLFSYHRLYIAVCCSASITSMACFAQDEIQQLPTIEVLATDDTGSLASNAYNIKNSSSATKLNIEAKETPQTINVVTQQQLQDFNVNSIRSALTLTPGITVSNEETDRSSYLARGFEISNILVDGVGFPLGSYNYNDLNQDTFLYDRIEVVKGADALTNAFGDPSATINMIRKRPSKEFNAAANISYGSWNTQRYETDVSGALTQSGNVRGRVMGYEQTGDSYLDRYSKEKNGLAAIIEADLSDSTLLSAGISQTRSYANAANWGANPIYNDAGEELSYSRSYNYSPDWTYKDHKVTNYFVGLEQKLGQDWTLKLNYDDSKEDNQSSLLYLYGTPSSTDNTSGILLWPGNYAGEIKTRQANISLDGRYSLFNRQHEAMIGYSWSQYQYRQSEAAANNYLYTTDLASWTPSTLSAFDMGDFYEAANYEQTIHSIFAATRLHLNDDFKLIIGGNFVNAKSDGESYNASVYYDVNKFSPYTGITYNFSPEYTGYLSYTSIFRPQTATNEGKVNDPIEGESYELGVKSAWLDGQLTSTLAIFRTEENNYPLRTSDNPFNHDVPTTDMRAQGVEVGLTGALTDHLNLSFGFTQFSLKDLKNGGDARTYNPTQTINLSTTYTIPQVPALKVGAALRYQNDTEQYFSDIDATIHQDAYALVDLMASYDVNKHLTIQANGYNVTDKKYLNSFAYGQAFYGEPANYSVALKFKY</sequence>
<dbReference type="NCBIfam" id="TIGR01783">
    <property type="entry name" value="TonB-siderophor"/>
    <property type="match status" value="1"/>
</dbReference>
<dbReference type="GO" id="GO:0038023">
    <property type="term" value="F:signaling receptor activity"/>
    <property type="evidence" value="ECO:0007669"/>
    <property type="project" value="InterPro"/>
</dbReference>
<dbReference type="RefSeq" id="WP_087620237.1">
    <property type="nucleotide sequence ID" value="NZ_NEXX01000002.1"/>
</dbReference>
<evidence type="ECO:0000256" key="12">
    <source>
        <dbReference type="ARBA" id="ARBA00023170"/>
    </source>
</evidence>
<dbReference type="Gene3D" id="2.40.170.20">
    <property type="entry name" value="TonB-dependent receptor, beta-barrel domain"/>
    <property type="match status" value="1"/>
</dbReference>
<evidence type="ECO:0000256" key="7">
    <source>
        <dbReference type="ARBA" id="ARBA00022729"/>
    </source>
</evidence>
<evidence type="ECO:0000256" key="15">
    <source>
        <dbReference type="RuleBase" id="RU003357"/>
    </source>
</evidence>
<evidence type="ECO:0000256" key="2">
    <source>
        <dbReference type="ARBA" id="ARBA00009810"/>
    </source>
</evidence>
<feature type="domain" description="TonB-dependent receptor-like beta-barrel" evidence="17">
    <location>
        <begin position="256"/>
        <end position="679"/>
    </location>
</feature>
<keyword evidence="9" id="KW-0406">Ion transport</keyword>
<keyword evidence="8" id="KW-0408">Iron</keyword>
<gene>
    <name evidence="19" type="ORF">CAP51_08095</name>
</gene>